<dbReference type="InterPro" id="IPR003879">
    <property type="entry name" value="Butyrophylin_SPRY"/>
</dbReference>
<dbReference type="GeneID" id="115821715"/>
<evidence type="ECO:0000256" key="5">
    <source>
        <dbReference type="SAM" id="Coils"/>
    </source>
</evidence>
<reference evidence="10" key="1">
    <citation type="submission" date="2025-08" db="UniProtKB">
        <authorList>
            <consortium name="RefSeq"/>
        </authorList>
    </citation>
    <scope>IDENTIFICATION</scope>
</reference>
<dbReference type="PROSITE" id="PS50089">
    <property type="entry name" value="ZF_RING_2"/>
    <property type="match status" value="1"/>
</dbReference>
<evidence type="ECO:0000313" key="10">
    <source>
        <dbReference type="RefSeq" id="XP_030641378.1"/>
    </source>
</evidence>
<dbReference type="Pfam" id="PF13445">
    <property type="entry name" value="zf-RING_UBOX"/>
    <property type="match status" value="1"/>
</dbReference>
<feature type="domain" description="RING-type" evidence="6">
    <location>
        <begin position="11"/>
        <end position="55"/>
    </location>
</feature>
<evidence type="ECO:0000256" key="4">
    <source>
        <dbReference type="PROSITE-ProRule" id="PRU00024"/>
    </source>
</evidence>
<dbReference type="GO" id="GO:0008270">
    <property type="term" value="F:zinc ion binding"/>
    <property type="evidence" value="ECO:0007669"/>
    <property type="project" value="UniProtKB-KW"/>
</dbReference>
<evidence type="ECO:0000256" key="1">
    <source>
        <dbReference type="ARBA" id="ARBA00022723"/>
    </source>
</evidence>
<feature type="domain" description="B30.2/SPRY" evidence="8">
    <location>
        <begin position="318"/>
        <end position="508"/>
    </location>
</feature>
<dbReference type="InterPro" id="IPR043136">
    <property type="entry name" value="B30.2/SPRY_sf"/>
</dbReference>
<keyword evidence="3" id="KW-0862">Zinc</keyword>
<dbReference type="PRINTS" id="PR01407">
    <property type="entry name" value="BUTYPHLNCDUF"/>
</dbReference>
<dbReference type="PROSITE" id="PS00518">
    <property type="entry name" value="ZF_RING_1"/>
    <property type="match status" value="1"/>
</dbReference>
<feature type="coiled-coil region" evidence="5">
    <location>
        <begin position="177"/>
        <end position="226"/>
    </location>
</feature>
<proteinExistence type="predicted"/>
<accession>A0A6J2WAU5</accession>
<dbReference type="InterPro" id="IPR001841">
    <property type="entry name" value="Znf_RING"/>
</dbReference>
<gene>
    <name evidence="10" type="primary">LOC115821715</name>
</gene>
<dbReference type="RefSeq" id="XP_030641378.1">
    <property type="nucleotide sequence ID" value="XM_030785518.1"/>
</dbReference>
<keyword evidence="2 4" id="KW-0863">Zinc-finger</keyword>
<dbReference type="InterPro" id="IPR013083">
    <property type="entry name" value="Znf_RING/FYVE/PHD"/>
</dbReference>
<evidence type="ECO:0000259" key="6">
    <source>
        <dbReference type="PROSITE" id="PS50089"/>
    </source>
</evidence>
<dbReference type="InterPro" id="IPR017907">
    <property type="entry name" value="Znf_RING_CS"/>
</dbReference>
<dbReference type="SUPFAM" id="SSF57845">
    <property type="entry name" value="B-box zinc-binding domain"/>
    <property type="match status" value="1"/>
</dbReference>
<dbReference type="Gene3D" id="3.30.160.60">
    <property type="entry name" value="Classic Zinc Finger"/>
    <property type="match status" value="1"/>
</dbReference>
<evidence type="ECO:0000313" key="9">
    <source>
        <dbReference type="Proteomes" id="UP000504632"/>
    </source>
</evidence>
<keyword evidence="5" id="KW-0175">Coiled coil</keyword>
<dbReference type="InterPro" id="IPR003877">
    <property type="entry name" value="SPRY_dom"/>
</dbReference>
<dbReference type="OrthoDB" id="654191at2759"/>
<dbReference type="SUPFAM" id="SSF57850">
    <property type="entry name" value="RING/U-box"/>
    <property type="match status" value="1"/>
</dbReference>
<organism evidence="9 10">
    <name type="scientific">Chanos chanos</name>
    <name type="common">Milkfish</name>
    <name type="synonym">Mugil chanos</name>
    <dbReference type="NCBI Taxonomy" id="29144"/>
    <lineage>
        <taxon>Eukaryota</taxon>
        <taxon>Metazoa</taxon>
        <taxon>Chordata</taxon>
        <taxon>Craniata</taxon>
        <taxon>Vertebrata</taxon>
        <taxon>Euteleostomi</taxon>
        <taxon>Actinopterygii</taxon>
        <taxon>Neopterygii</taxon>
        <taxon>Teleostei</taxon>
        <taxon>Ostariophysi</taxon>
        <taxon>Gonorynchiformes</taxon>
        <taxon>Chanidae</taxon>
        <taxon>Chanos</taxon>
    </lineage>
</organism>
<evidence type="ECO:0000259" key="8">
    <source>
        <dbReference type="PROSITE" id="PS50188"/>
    </source>
</evidence>
<dbReference type="SMART" id="SM00184">
    <property type="entry name" value="RING"/>
    <property type="match status" value="1"/>
</dbReference>
<dbReference type="InterPro" id="IPR001870">
    <property type="entry name" value="B30.2/SPRY"/>
</dbReference>
<dbReference type="Proteomes" id="UP000504632">
    <property type="component" value="Chromosome 9"/>
</dbReference>
<evidence type="ECO:0000259" key="7">
    <source>
        <dbReference type="PROSITE" id="PS50119"/>
    </source>
</evidence>
<dbReference type="SMART" id="SM00336">
    <property type="entry name" value="BBOX"/>
    <property type="match status" value="1"/>
</dbReference>
<dbReference type="Gene3D" id="2.60.120.920">
    <property type="match status" value="1"/>
</dbReference>
<dbReference type="CDD" id="cd19800">
    <property type="entry name" value="Bbox2_xNF7-like"/>
    <property type="match status" value="1"/>
</dbReference>
<dbReference type="Pfam" id="PF00622">
    <property type="entry name" value="SPRY"/>
    <property type="match status" value="1"/>
</dbReference>
<dbReference type="InterPro" id="IPR050143">
    <property type="entry name" value="TRIM/RBCC"/>
</dbReference>
<keyword evidence="1" id="KW-0479">Metal-binding</keyword>
<dbReference type="PANTHER" id="PTHR24103">
    <property type="entry name" value="E3 UBIQUITIN-PROTEIN LIGASE TRIM"/>
    <property type="match status" value="1"/>
</dbReference>
<name>A0A6J2WAU5_CHACN</name>
<dbReference type="InterPro" id="IPR027370">
    <property type="entry name" value="Znf-RING_euk"/>
</dbReference>
<dbReference type="PROSITE" id="PS50188">
    <property type="entry name" value="B302_SPRY"/>
    <property type="match status" value="1"/>
</dbReference>
<dbReference type="InParanoid" id="A0A6J2WAU5"/>
<dbReference type="AlphaFoldDB" id="A0A6J2WAU5"/>
<dbReference type="InterPro" id="IPR013320">
    <property type="entry name" value="ConA-like_dom_sf"/>
</dbReference>
<dbReference type="Gene3D" id="3.30.40.10">
    <property type="entry name" value="Zinc/RING finger domain, C3HC4 (zinc finger)"/>
    <property type="match status" value="1"/>
</dbReference>
<evidence type="ECO:0000256" key="2">
    <source>
        <dbReference type="ARBA" id="ARBA00022771"/>
    </source>
</evidence>
<keyword evidence="9" id="KW-1185">Reference proteome</keyword>
<dbReference type="SUPFAM" id="SSF49899">
    <property type="entry name" value="Concanavalin A-like lectins/glucanases"/>
    <property type="match status" value="1"/>
</dbReference>
<dbReference type="Pfam" id="PF00643">
    <property type="entry name" value="zf-B_box"/>
    <property type="match status" value="1"/>
</dbReference>
<dbReference type="InterPro" id="IPR000315">
    <property type="entry name" value="Znf_B-box"/>
</dbReference>
<feature type="domain" description="B box-type" evidence="7">
    <location>
        <begin position="107"/>
        <end position="148"/>
    </location>
</feature>
<dbReference type="PROSITE" id="PS50119">
    <property type="entry name" value="ZF_BBOX"/>
    <property type="match status" value="1"/>
</dbReference>
<sequence length="508" mass="58298">MASSLLMHIQCSVCLSDYTDPVSLPCDHSYCRQCICGHVQASTRSDGKAECPECRTLFSPKDIRANRLLRNMADAIRDHVADLKLGDTAEDSAQNKLKTEVTSREHTGWMLCPLHEENLKLFCETEQKLICLICRDDPTHQGHKFVPAKEAANTRKGEVKGVLGFLSKENVELDKMIQQQVSEISKTEERSECLSNQISAQFEEMHEFLRKREEDVKKMLEKEKTEAVKSMRKNISLFEKNLSCGIEKQVTLLSSWDQQPDDSFLQWWIESGKTMIEEMKWSDDENSAKEANKVSPKGLSNVKDLHVIPHSLFLGPYETHLKFFVWKEMLETVKPVPLHHSMENNSDPYMRVTDSGLCAFRRSKTGILGTMKDYLSFTNTKEFLAREQPYWEVEVGEKLEWGVGVCARKSENGIPDTVLVFSREEGYMISRYPCEDEKDLRAIEVEVKPRKIGVYMDCERNEVSFYNADNMTLIEKTKCHFKSPHALCLSPGSYLDGKNIDPVLVCWY</sequence>
<evidence type="ECO:0000256" key="3">
    <source>
        <dbReference type="ARBA" id="ARBA00022833"/>
    </source>
</evidence>
<protein>
    <submittedName>
        <fullName evidence="10">Nuclear factor 7, ovary-like</fullName>
    </submittedName>
</protein>